<dbReference type="AlphaFoldDB" id="A0A8K0NM03"/>
<accession>A0A8K0NM03</accession>
<reference evidence="1" key="1">
    <citation type="journal article" date="2020" name="bioRxiv">
        <title>Whole genome comparisons of ergot fungi reveals the divergence and evolution of species within the genus Claviceps are the result of varying mechanisms driving genome evolution and host range expansion.</title>
        <authorList>
            <person name="Wyka S.A."/>
            <person name="Mondo S.J."/>
            <person name="Liu M."/>
            <person name="Dettman J."/>
            <person name="Nalam V."/>
            <person name="Broders K.D."/>
        </authorList>
    </citation>
    <scope>NUCLEOTIDE SEQUENCE</scope>
    <source>
        <strain evidence="1">CCC 489</strain>
    </source>
</reference>
<gene>
    <name evidence="1" type="ORF">E4U42_007195</name>
</gene>
<comment type="caution">
    <text evidence="1">The sequence shown here is derived from an EMBL/GenBank/DDBJ whole genome shotgun (WGS) entry which is preliminary data.</text>
</comment>
<keyword evidence="2" id="KW-1185">Reference proteome</keyword>
<proteinExistence type="predicted"/>
<protein>
    <submittedName>
        <fullName evidence="1">Uncharacterized protein</fullName>
    </submittedName>
</protein>
<dbReference type="EMBL" id="SRPY01000008">
    <property type="protein sequence ID" value="KAG5930538.1"/>
    <property type="molecule type" value="Genomic_DNA"/>
</dbReference>
<organism evidence="1 2">
    <name type="scientific">Claviceps africana</name>
    <dbReference type="NCBI Taxonomy" id="83212"/>
    <lineage>
        <taxon>Eukaryota</taxon>
        <taxon>Fungi</taxon>
        <taxon>Dikarya</taxon>
        <taxon>Ascomycota</taxon>
        <taxon>Pezizomycotina</taxon>
        <taxon>Sordariomycetes</taxon>
        <taxon>Hypocreomycetidae</taxon>
        <taxon>Hypocreales</taxon>
        <taxon>Clavicipitaceae</taxon>
        <taxon>Claviceps</taxon>
    </lineage>
</organism>
<evidence type="ECO:0000313" key="1">
    <source>
        <dbReference type="EMBL" id="KAG5930538.1"/>
    </source>
</evidence>
<dbReference type="Proteomes" id="UP000811619">
    <property type="component" value="Unassembled WGS sequence"/>
</dbReference>
<dbReference type="OrthoDB" id="5372507at2759"/>
<name>A0A8K0NM03_9HYPO</name>
<evidence type="ECO:0000313" key="2">
    <source>
        <dbReference type="Proteomes" id="UP000811619"/>
    </source>
</evidence>
<sequence>MPSNQNALFPQNLVLLQVTNYLTREGKVALGALADASAQHKVYLHRPENLGMELINLRVSLCETDQMVTRVNALNEHLILELQSSEEQLAIFEATVYSLPTEVPKRNLELQRKTSLKAKQISDARERQKNPLPIPQPVCTVGIVSKEEKQLLGLLSSSKILAAQVSLLRSLPNNPEKAKDQLEGLQEQLRELMIHRDHVFEGLVEQASPKVYPVAGEQ</sequence>